<feature type="non-terminal residue" evidence="2">
    <location>
        <position position="135"/>
    </location>
</feature>
<sequence length="135" mass="14117">MTRTGCIPPRTSIGSTLGGGSSAVSECGRVLPTPPSSPRGTASYQVSAPTPPLTSGVGVGGSGGVVPRISQSLEVNTSRDQGMEDTVPRQSSVTEGETIRIVIHDVDLDHRKASGQEKGRRRVKIQRDLSDTGHR</sequence>
<accession>A0A423TFI4</accession>
<feature type="compositionally biased region" description="Basic and acidic residues" evidence="1">
    <location>
        <begin position="125"/>
        <end position="135"/>
    </location>
</feature>
<comment type="caution">
    <text evidence="2">The sequence shown here is derived from an EMBL/GenBank/DDBJ whole genome shotgun (WGS) entry which is preliminary data.</text>
</comment>
<reference evidence="2 3" key="2">
    <citation type="submission" date="2019-01" db="EMBL/GenBank/DDBJ databases">
        <title>The decoding of complex shrimp genome reveals the adaptation for benthos swimmer, frequently molting mechanism and breeding impact on genome.</title>
        <authorList>
            <person name="Sun Y."/>
            <person name="Gao Y."/>
            <person name="Yu Y."/>
        </authorList>
    </citation>
    <scope>NUCLEOTIDE SEQUENCE [LARGE SCALE GENOMIC DNA]</scope>
    <source>
        <tissue evidence="2">Muscle</tissue>
    </source>
</reference>
<name>A0A423TFI4_PENVA</name>
<evidence type="ECO:0000313" key="2">
    <source>
        <dbReference type="EMBL" id="ROT75240.1"/>
    </source>
</evidence>
<protein>
    <submittedName>
        <fullName evidence="2">Uncharacterized protein</fullName>
    </submittedName>
</protein>
<evidence type="ECO:0000313" key="3">
    <source>
        <dbReference type="Proteomes" id="UP000283509"/>
    </source>
</evidence>
<keyword evidence="3" id="KW-1185">Reference proteome</keyword>
<proteinExistence type="predicted"/>
<dbReference type="Proteomes" id="UP000283509">
    <property type="component" value="Unassembled WGS sequence"/>
</dbReference>
<feature type="compositionally biased region" description="Polar residues" evidence="1">
    <location>
        <begin position="38"/>
        <end position="48"/>
    </location>
</feature>
<feature type="region of interest" description="Disordered" evidence="1">
    <location>
        <begin position="111"/>
        <end position="135"/>
    </location>
</feature>
<reference evidence="2 3" key="1">
    <citation type="submission" date="2018-04" db="EMBL/GenBank/DDBJ databases">
        <authorList>
            <person name="Zhang X."/>
            <person name="Yuan J."/>
            <person name="Li F."/>
            <person name="Xiang J."/>
        </authorList>
    </citation>
    <scope>NUCLEOTIDE SEQUENCE [LARGE SCALE GENOMIC DNA]</scope>
    <source>
        <tissue evidence="2">Muscle</tissue>
    </source>
</reference>
<evidence type="ECO:0000256" key="1">
    <source>
        <dbReference type="SAM" id="MobiDB-lite"/>
    </source>
</evidence>
<dbReference type="EMBL" id="QCYY01001797">
    <property type="protein sequence ID" value="ROT75240.1"/>
    <property type="molecule type" value="Genomic_DNA"/>
</dbReference>
<feature type="region of interest" description="Disordered" evidence="1">
    <location>
        <begin position="1"/>
        <end position="95"/>
    </location>
</feature>
<gene>
    <name evidence="2" type="ORF">C7M84_006227</name>
</gene>
<organism evidence="2 3">
    <name type="scientific">Penaeus vannamei</name>
    <name type="common">Whiteleg shrimp</name>
    <name type="synonym">Litopenaeus vannamei</name>
    <dbReference type="NCBI Taxonomy" id="6689"/>
    <lineage>
        <taxon>Eukaryota</taxon>
        <taxon>Metazoa</taxon>
        <taxon>Ecdysozoa</taxon>
        <taxon>Arthropoda</taxon>
        <taxon>Crustacea</taxon>
        <taxon>Multicrustacea</taxon>
        <taxon>Malacostraca</taxon>
        <taxon>Eumalacostraca</taxon>
        <taxon>Eucarida</taxon>
        <taxon>Decapoda</taxon>
        <taxon>Dendrobranchiata</taxon>
        <taxon>Penaeoidea</taxon>
        <taxon>Penaeidae</taxon>
        <taxon>Penaeus</taxon>
    </lineage>
</organism>
<dbReference type="AlphaFoldDB" id="A0A423TFI4"/>
<feature type="compositionally biased region" description="Polar residues" evidence="1">
    <location>
        <begin position="69"/>
        <end position="80"/>
    </location>
</feature>